<dbReference type="Proteomes" id="UP000441389">
    <property type="component" value="Unassembled WGS sequence"/>
</dbReference>
<dbReference type="AlphaFoldDB" id="A0A6I4J234"/>
<dbReference type="RefSeq" id="WP_157026543.1">
    <property type="nucleotide sequence ID" value="NZ_WQMS01000007.1"/>
</dbReference>
<evidence type="ECO:0000313" key="2">
    <source>
        <dbReference type="Proteomes" id="UP000441389"/>
    </source>
</evidence>
<keyword evidence="2" id="KW-1185">Reference proteome</keyword>
<gene>
    <name evidence="1" type="ORF">GON01_06385</name>
</gene>
<dbReference type="Gene3D" id="3.60.20.10">
    <property type="entry name" value="Glutamine Phosphoribosylpyrophosphate, subunit 1, domain 1"/>
    <property type="match status" value="1"/>
</dbReference>
<evidence type="ECO:0000313" key="1">
    <source>
        <dbReference type="EMBL" id="MVO77561.1"/>
    </source>
</evidence>
<dbReference type="GO" id="GO:0005839">
    <property type="term" value="C:proteasome core complex"/>
    <property type="evidence" value="ECO:0007669"/>
    <property type="project" value="InterPro"/>
</dbReference>
<organism evidence="1 2">
    <name type="scientific">Sphingomonas horti</name>
    <dbReference type="NCBI Taxonomy" id="2682842"/>
    <lineage>
        <taxon>Bacteria</taxon>
        <taxon>Pseudomonadati</taxon>
        <taxon>Pseudomonadota</taxon>
        <taxon>Alphaproteobacteria</taxon>
        <taxon>Sphingomonadales</taxon>
        <taxon>Sphingomonadaceae</taxon>
        <taxon>Sphingomonas</taxon>
    </lineage>
</organism>
<dbReference type="GO" id="GO:0051603">
    <property type="term" value="P:proteolysis involved in protein catabolic process"/>
    <property type="evidence" value="ECO:0007669"/>
    <property type="project" value="InterPro"/>
</dbReference>
<name>A0A6I4J234_9SPHN</name>
<dbReference type="PIRSF" id="PIRSF009120">
    <property type="entry name" value="UCP009120_prtse"/>
    <property type="match status" value="1"/>
</dbReference>
<dbReference type="InterPro" id="IPR016545">
    <property type="entry name" value="UCP009120_prtse"/>
</dbReference>
<dbReference type="SUPFAM" id="SSF56235">
    <property type="entry name" value="N-terminal nucleophile aminohydrolases (Ntn hydrolases)"/>
    <property type="match status" value="1"/>
</dbReference>
<protein>
    <submittedName>
        <fullName evidence="1">Peptidase</fullName>
    </submittedName>
</protein>
<proteinExistence type="predicted"/>
<dbReference type="EMBL" id="WQMS01000007">
    <property type="protein sequence ID" value="MVO77561.1"/>
    <property type="molecule type" value="Genomic_DNA"/>
</dbReference>
<sequence length="247" mass="26764">MTYCLGMLLESGLILMADTRTNAGVDNFSTFRKLHVLADGPDRQIYAATAGSLSVSQSVISLLQEDQLASETGEHRRCLSEAPTMFRVAQLVGEAVERVGATVGEALERAHVDASVELLVGGRVGEGPIKLFLVYSIGNFIECTADVPFLQIGETKYGRPILDRALRHDTPIPEAVKIACLSFDSTMKSNLGVAMPIDLLVMPAAVGHAVLSRRIERDDGYFQDLADRWADLIYDAASGLPAPPWMD</sequence>
<dbReference type="InterPro" id="IPR029055">
    <property type="entry name" value="Ntn_hydrolases_N"/>
</dbReference>
<comment type="caution">
    <text evidence="1">The sequence shown here is derived from an EMBL/GenBank/DDBJ whole genome shotgun (WGS) entry which is preliminary data.</text>
</comment>
<dbReference type="InterPro" id="IPR001353">
    <property type="entry name" value="Proteasome_sua/b"/>
</dbReference>
<dbReference type="Pfam" id="PF00227">
    <property type="entry name" value="Proteasome"/>
    <property type="match status" value="1"/>
</dbReference>
<reference evidence="1 2" key="1">
    <citation type="submission" date="2019-12" db="EMBL/GenBank/DDBJ databases">
        <authorList>
            <person name="Huq M.A."/>
        </authorList>
    </citation>
    <scope>NUCLEOTIDE SEQUENCE [LARGE SCALE GENOMIC DNA]</scope>
    <source>
        <strain evidence="1 2">MAH-20</strain>
    </source>
</reference>
<accession>A0A6I4J234</accession>